<dbReference type="Gene3D" id="2.60.120.260">
    <property type="entry name" value="Galactose-binding domain-like"/>
    <property type="match status" value="1"/>
</dbReference>
<evidence type="ECO:0000313" key="8">
    <source>
        <dbReference type="EnsemblMetazoa" id="XP_050501835.1"/>
    </source>
</evidence>
<dbReference type="SUPFAM" id="SSF52113">
    <property type="entry name" value="BRCT domain"/>
    <property type="match status" value="2"/>
</dbReference>
<evidence type="ECO:0000256" key="5">
    <source>
        <dbReference type="ARBA" id="ARBA00023242"/>
    </source>
</evidence>
<comment type="subcellular location">
    <subcellularLocation>
        <location evidence="1">Nucleus</location>
    </subcellularLocation>
</comment>
<dbReference type="InterPro" id="IPR036420">
    <property type="entry name" value="BRCT_dom_sf"/>
</dbReference>
<dbReference type="CDD" id="cd17725">
    <property type="entry name" value="BRCT_XRCC1_rpt1"/>
    <property type="match status" value="1"/>
</dbReference>
<protein>
    <recommendedName>
        <fullName evidence="7">BRCT domain-containing protein</fullName>
    </recommendedName>
</protein>
<keyword evidence="9" id="KW-1185">Reference proteome</keyword>
<feature type="domain" description="BRCT" evidence="7">
    <location>
        <begin position="784"/>
        <end position="872"/>
    </location>
</feature>
<dbReference type="Pfam" id="PF00533">
    <property type="entry name" value="BRCT"/>
    <property type="match status" value="2"/>
</dbReference>
<sequence>MPSIKIDHVVSFSSEDPVHNASNILSTDTSKKWKCQTSGEKQAIVVLQLEKASQITAIDIGNEHSAYVEVLVSRSGNNDDFKVLLVTSAFMTPLESRQSQNINKVRMFTKDQLSKPECDEKWDRVKIVCTQPFNRHVQFGLSFVSLHSNVSKESESNSQLSIGKFTIRPESPDNLSIGALFAKRKELKQDEKPTAAAAIRDAASSSSLAMYGSPTCKPKLKNKDPDCTAKKKAPQQDADLSKPTNRNRDALFYTSDDEENNDKIDKIMKKKEEEDLKRKEKEENEKNDKKRKNFWGASDDDDKKKKKDSSNDDNKKKKNDASNDDKKKNDLPDESKMKKRDKSPSGTPKRNDKKDKTTVDTLKLTKPKDEKRETKRKTNDNLGESSKPKKAKFTKPFHELLSGVTLVISGIQNPDRGVLRTMALSMGAKYKPDWDSTCTHLICAFSNTPKFNQVKGKGKIVKRSWLETCHSQRKRLPWRRFALDKADLNKDESEDEICELIDLPSTSTTKTAVQKNSRISDDDDCKAEGSDTEERIAKILAKKKQEDKQKKEVKTPTKKRDESPFKKKAETSPKNRADTPPKPKKKDEPAPLQISTDGDSTDEESLNGPINSKNGKTNTGSPKRRQPSNDQIETPSKREMKKTVEDDDDDETDEELLNVPKYNKEKTSNENTRVQTPLAKKTSPILKREVLMDVSDDDKIDEDSVNVPNKYNKEKTSPKLKKEAVMNISDDDKTDEEALNIPTNSKNSLDRIESSKRLNSSQTNAYTVDTDEEVGLVSNFQNERTMDIFHDENFYVDESFDPNTYKKLTKYIIAYHGKCTDDVTGNVDIIITTKENSKMLKKVNKNAKCLDQEWILQTHNKHKWIPLNNYLF</sequence>
<dbReference type="PANTHER" id="PTHR11370:SF5">
    <property type="entry name" value="DNA REPAIR PROTEIN XRCC1"/>
    <property type="match status" value="1"/>
</dbReference>
<feature type="compositionally biased region" description="Basic and acidic residues" evidence="6">
    <location>
        <begin position="635"/>
        <end position="644"/>
    </location>
</feature>
<feature type="compositionally biased region" description="Basic and acidic residues" evidence="6">
    <location>
        <begin position="308"/>
        <end position="336"/>
    </location>
</feature>
<name>A0ABM5JV68_DIAVI</name>
<evidence type="ECO:0000259" key="7">
    <source>
        <dbReference type="PROSITE" id="PS50172"/>
    </source>
</evidence>
<proteinExistence type="predicted"/>
<dbReference type="GeneID" id="126881549"/>
<dbReference type="Proteomes" id="UP001652700">
    <property type="component" value="Unplaced"/>
</dbReference>
<dbReference type="InterPro" id="IPR008979">
    <property type="entry name" value="Galactose-bd-like_sf"/>
</dbReference>
<evidence type="ECO:0000256" key="1">
    <source>
        <dbReference type="ARBA" id="ARBA00004123"/>
    </source>
</evidence>
<accession>A0ABM5JV68</accession>
<keyword evidence="2" id="KW-0677">Repeat</keyword>
<dbReference type="RefSeq" id="XP_050501835.1">
    <property type="nucleotide sequence ID" value="XM_050645878.1"/>
</dbReference>
<feature type="compositionally biased region" description="Acidic residues" evidence="6">
    <location>
        <begin position="645"/>
        <end position="656"/>
    </location>
</feature>
<feature type="compositionally biased region" description="Basic and acidic residues" evidence="6">
    <location>
        <begin position="261"/>
        <end position="288"/>
    </location>
</feature>
<dbReference type="PROSITE" id="PS50172">
    <property type="entry name" value="BRCT"/>
    <property type="match status" value="2"/>
</dbReference>
<dbReference type="Gene3D" id="3.40.50.10190">
    <property type="entry name" value="BRCT domain"/>
    <property type="match status" value="2"/>
</dbReference>
<keyword evidence="4" id="KW-0234">DNA repair</keyword>
<dbReference type="InterPro" id="IPR045080">
    <property type="entry name" value="BRCT_XRCC1_rpt1"/>
</dbReference>
<feature type="region of interest" description="Disordered" evidence="6">
    <location>
        <begin position="699"/>
        <end position="718"/>
    </location>
</feature>
<feature type="compositionally biased region" description="Basic and acidic residues" evidence="6">
    <location>
        <begin position="349"/>
        <end position="358"/>
    </location>
</feature>
<dbReference type="InterPro" id="IPR001357">
    <property type="entry name" value="BRCT_dom"/>
</dbReference>
<evidence type="ECO:0000256" key="2">
    <source>
        <dbReference type="ARBA" id="ARBA00022737"/>
    </source>
</evidence>
<evidence type="ECO:0000256" key="3">
    <source>
        <dbReference type="ARBA" id="ARBA00022763"/>
    </source>
</evidence>
<feature type="compositionally biased region" description="Basic and acidic residues" evidence="6">
    <location>
        <begin position="540"/>
        <end position="589"/>
    </location>
</feature>
<evidence type="ECO:0000256" key="6">
    <source>
        <dbReference type="SAM" id="MobiDB-lite"/>
    </source>
</evidence>
<feature type="region of interest" description="Disordered" evidence="6">
    <location>
        <begin position="202"/>
        <end position="391"/>
    </location>
</feature>
<feature type="compositionally biased region" description="Basic and acidic residues" evidence="6">
    <location>
        <begin position="366"/>
        <end position="379"/>
    </location>
</feature>
<dbReference type="EnsemblMetazoa" id="XM_050645878.1">
    <property type="protein sequence ID" value="XP_050501835.1"/>
    <property type="gene ID" value="LOC126881549"/>
</dbReference>
<dbReference type="Pfam" id="PF01834">
    <property type="entry name" value="XRCC1_N"/>
    <property type="match status" value="1"/>
</dbReference>
<dbReference type="SUPFAM" id="SSF49785">
    <property type="entry name" value="Galactose-binding domain-like"/>
    <property type="match status" value="1"/>
</dbReference>
<feature type="compositionally biased region" description="Polar residues" evidence="6">
    <location>
        <begin position="608"/>
        <end position="621"/>
    </location>
</feature>
<reference evidence="8" key="1">
    <citation type="submission" date="2025-05" db="UniProtKB">
        <authorList>
            <consortium name="EnsemblMetazoa"/>
        </authorList>
    </citation>
    <scope>IDENTIFICATION</scope>
</reference>
<feature type="region of interest" description="Disordered" evidence="6">
    <location>
        <begin position="540"/>
        <end position="681"/>
    </location>
</feature>
<organism evidence="8 9">
    <name type="scientific">Diabrotica virgifera virgifera</name>
    <name type="common">western corn rootworm</name>
    <dbReference type="NCBI Taxonomy" id="50390"/>
    <lineage>
        <taxon>Eukaryota</taxon>
        <taxon>Metazoa</taxon>
        <taxon>Ecdysozoa</taxon>
        <taxon>Arthropoda</taxon>
        <taxon>Hexapoda</taxon>
        <taxon>Insecta</taxon>
        <taxon>Pterygota</taxon>
        <taxon>Neoptera</taxon>
        <taxon>Endopterygota</taxon>
        <taxon>Coleoptera</taxon>
        <taxon>Polyphaga</taxon>
        <taxon>Cucujiformia</taxon>
        <taxon>Chrysomeloidea</taxon>
        <taxon>Chrysomelidae</taxon>
        <taxon>Galerucinae</taxon>
        <taxon>Diabroticina</taxon>
        <taxon>Diabroticites</taxon>
        <taxon>Diabrotica</taxon>
    </lineage>
</organism>
<dbReference type="PANTHER" id="PTHR11370">
    <property type="entry name" value="DNA-REPAIR PROTEIN XRCC1"/>
    <property type="match status" value="1"/>
</dbReference>
<keyword evidence="3" id="KW-0227">DNA damage</keyword>
<evidence type="ECO:0000256" key="4">
    <source>
        <dbReference type="ARBA" id="ARBA00023204"/>
    </source>
</evidence>
<keyword evidence="5" id="KW-0539">Nucleus</keyword>
<feature type="domain" description="BRCT" evidence="7">
    <location>
        <begin position="396"/>
        <end position="483"/>
    </location>
</feature>
<evidence type="ECO:0000313" key="9">
    <source>
        <dbReference type="Proteomes" id="UP001652700"/>
    </source>
</evidence>
<dbReference type="SMART" id="SM00292">
    <property type="entry name" value="BRCT"/>
    <property type="match status" value="2"/>
</dbReference>
<dbReference type="InterPro" id="IPR002706">
    <property type="entry name" value="Xrcc1_N"/>
</dbReference>